<evidence type="ECO:0000256" key="1">
    <source>
        <dbReference type="ARBA" id="ARBA00022737"/>
    </source>
</evidence>
<dbReference type="SUPFAM" id="SSF52047">
    <property type="entry name" value="RNI-like"/>
    <property type="match status" value="1"/>
</dbReference>
<sequence>MPSFFRNFSQRLHYKKKISLIYWWIGESLVSERQDKTAKQVGKEVYEKLIKQGPIEPDDNNPSPHINRCKIHQCIHCMLISLAQEAGFFYFNSKDETSPEVLQKCPFSSSCLLLLDGANIPTGREPPEVEDRSTALNVNQKIMKKLTVLQLGGWMHSPNHHNEVDDQRFLNDIGVHRRHLKFLSLRGISRITSLPDSIVQLVNLEILDLRACHNLEELPEKIASLKKLTHLDVSECVVLNQYVLDGVRLEHTVSS</sequence>
<reference evidence="4 5" key="1">
    <citation type="submission" date="2024-11" db="EMBL/GenBank/DDBJ databases">
        <title>Chromosome-level genome assembly of Eucalyptus globulus Labill. provides insights into its genome evolution.</title>
        <authorList>
            <person name="Li X."/>
        </authorList>
    </citation>
    <scope>NUCLEOTIDE SEQUENCE [LARGE SCALE GENOMIC DNA]</scope>
    <source>
        <strain evidence="4">CL2024</strain>
        <tissue evidence="4">Fresh tender leaves</tissue>
    </source>
</reference>
<dbReference type="Gene3D" id="3.80.10.10">
    <property type="entry name" value="Ribonuclease Inhibitor"/>
    <property type="match status" value="1"/>
</dbReference>
<accession>A0ABD3IYD3</accession>
<dbReference type="Pfam" id="PF23598">
    <property type="entry name" value="LRR_14"/>
    <property type="match status" value="1"/>
</dbReference>
<dbReference type="InterPro" id="IPR058922">
    <property type="entry name" value="WHD_DRP"/>
</dbReference>
<proteinExistence type="predicted"/>
<dbReference type="EMBL" id="JBJKBG010000010">
    <property type="protein sequence ID" value="KAL3719079.1"/>
    <property type="molecule type" value="Genomic_DNA"/>
</dbReference>
<gene>
    <name evidence="4" type="ORF">ACJRO7_004082</name>
</gene>
<dbReference type="PANTHER" id="PTHR47186">
    <property type="entry name" value="LEUCINE-RICH REPEAT-CONTAINING PROTEIN 57"/>
    <property type="match status" value="1"/>
</dbReference>
<feature type="domain" description="Disease resistance R13L4/SHOC-2-like LRR" evidence="3">
    <location>
        <begin position="146"/>
        <end position="240"/>
    </location>
</feature>
<name>A0ABD3IYD3_EUCGL</name>
<dbReference type="InterPro" id="IPR055414">
    <property type="entry name" value="LRR_R13L4/SHOC2-like"/>
</dbReference>
<comment type="caution">
    <text evidence="4">The sequence shown here is derived from an EMBL/GenBank/DDBJ whole genome shotgun (WGS) entry which is preliminary data.</text>
</comment>
<dbReference type="PANTHER" id="PTHR47186:SF45">
    <property type="entry name" value="DISEASE RESISTANCE RPP13-LIKE PROTEIN 1"/>
    <property type="match status" value="1"/>
</dbReference>
<organism evidence="4 5">
    <name type="scientific">Eucalyptus globulus</name>
    <name type="common">Tasmanian blue gum</name>
    <dbReference type="NCBI Taxonomy" id="34317"/>
    <lineage>
        <taxon>Eukaryota</taxon>
        <taxon>Viridiplantae</taxon>
        <taxon>Streptophyta</taxon>
        <taxon>Embryophyta</taxon>
        <taxon>Tracheophyta</taxon>
        <taxon>Spermatophyta</taxon>
        <taxon>Magnoliopsida</taxon>
        <taxon>eudicotyledons</taxon>
        <taxon>Gunneridae</taxon>
        <taxon>Pentapetalae</taxon>
        <taxon>rosids</taxon>
        <taxon>malvids</taxon>
        <taxon>Myrtales</taxon>
        <taxon>Myrtaceae</taxon>
        <taxon>Myrtoideae</taxon>
        <taxon>Eucalypteae</taxon>
        <taxon>Eucalyptus</taxon>
    </lineage>
</organism>
<keyword evidence="5" id="KW-1185">Reference proteome</keyword>
<evidence type="ECO:0000259" key="2">
    <source>
        <dbReference type="Pfam" id="PF23559"/>
    </source>
</evidence>
<keyword evidence="1" id="KW-0677">Repeat</keyword>
<dbReference type="Proteomes" id="UP001634007">
    <property type="component" value="Unassembled WGS sequence"/>
</dbReference>
<evidence type="ECO:0000313" key="5">
    <source>
        <dbReference type="Proteomes" id="UP001634007"/>
    </source>
</evidence>
<evidence type="ECO:0000259" key="3">
    <source>
        <dbReference type="Pfam" id="PF23598"/>
    </source>
</evidence>
<dbReference type="Pfam" id="PF23559">
    <property type="entry name" value="WHD_DRP"/>
    <property type="match status" value="1"/>
</dbReference>
<dbReference type="AlphaFoldDB" id="A0ABD3IYD3"/>
<evidence type="ECO:0000313" key="4">
    <source>
        <dbReference type="EMBL" id="KAL3719079.1"/>
    </source>
</evidence>
<feature type="domain" description="Disease resistance protein winged helix" evidence="2">
    <location>
        <begin position="16"/>
        <end position="76"/>
    </location>
</feature>
<protein>
    <submittedName>
        <fullName evidence="4">Uncharacterized protein</fullName>
    </submittedName>
</protein>
<dbReference type="InterPro" id="IPR032675">
    <property type="entry name" value="LRR_dom_sf"/>
</dbReference>